<dbReference type="Proteomes" id="UP000317646">
    <property type="component" value="Unassembled WGS sequence"/>
</dbReference>
<comment type="caution">
    <text evidence="4">The sequence shown here is derived from an EMBL/GenBank/DDBJ whole genome shotgun (WGS) entry which is preliminary data.</text>
</comment>
<evidence type="ECO:0000259" key="3">
    <source>
        <dbReference type="Pfam" id="PF13568"/>
    </source>
</evidence>
<protein>
    <submittedName>
        <fullName evidence="4">PorT family protein</fullName>
    </submittedName>
</protein>
<dbReference type="InterPro" id="IPR025665">
    <property type="entry name" value="Beta-barrel_OMP_2"/>
</dbReference>
<feature type="compositionally biased region" description="Basic and acidic residues" evidence="1">
    <location>
        <begin position="49"/>
        <end position="65"/>
    </location>
</feature>
<dbReference type="OrthoDB" id="838174at2"/>
<evidence type="ECO:0000256" key="1">
    <source>
        <dbReference type="SAM" id="MobiDB-lite"/>
    </source>
</evidence>
<organism evidence="4 5">
    <name type="scientific">Hymenobacter nivis</name>
    <dbReference type="NCBI Taxonomy" id="1850093"/>
    <lineage>
        <taxon>Bacteria</taxon>
        <taxon>Pseudomonadati</taxon>
        <taxon>Bacteroidota</taxon>
        <taxon>Cytophagia</taxon>
        <taxon>Cytophagales</taxon>
        <taxon>Hymenobacteraceae</taxon>
        <taxon>Hymenobacter</taxon>
    </lineage>
</organism>
<proteinExistence type="predicted"/>
<keyword evidence="2" id="KW-0732">Signal</keyword>
<gene>
    <name evidence="4" type="ORF">EAH73_15640</name>
</gene>
<name>A0A502GSB7_9BACT</name>
<evidence type="ECO:0000313" key="4">
    <source>
        <dbReference type="EMBL" id="TPG64595.1"/>
    </source>
</evidence>
<dbReference type="RefSeq" id="WP_140468192.1">
    <property type="nucleotide sequence ID" value="NZ_RCYZ01000006.1"/>
</dbReference>
<feature type="region of interest" description="Disordered" evidence="1">
    <location>
        <begin position="18"/>
        <end position="70"/>
    </location>
</feature>
<feature type="chain" id="PRO_5021492816" evidence="2">
    <location>
        <begin position="20"/>
        <end position="302"/>
    </location>
</feature>
<dbReference type="Pfam" id="PF13568">
    <property type="entry name" value="OMP_b-brl_2"/>
    <property type="match status" value="1"/>
</dbReference>
<reference evidence="4 5" key="1">
    <citation type="journal article" date="2019" name="Environ. Microbiol.">
        <title>Species interactions and distinct microbial communities in high Arctic permafrost affected cryosols are associated with the CH4 and CO2 gas fluxes.</title>
        <authorList>
            <person name="Altshuler I."/>
            <person name="Hamel J."/>
            <person name="Turney S."/>
            <person name="Magnuson E."/>
            <person name="Levesque R."/>
            <person name="Greer C."/>
            <person name="Whyte L.G."/>
        </authorList>
    </citation>
    <scope>NUCLEOTIDE SEQUENCE [LARGE SCALE GENOMIC DNA]</scope>
    <source>
        <strain evidence="4 5">S9.2P</strain>
    </source>
</reference>
<keyword evidence="5" id="KW-1185">Reference proteome</keyword>
<evidence type="ECO:0000256" key="2">
    <source>
        <dbReference type="SAM" id="SignalP"/>
    </source>
</evidence>
<feature type="signal peptide" evidence="2">
    <location>
        <begin position="1"/>
        <end position="19"/>
    </location>
</feature>
<dbReference type="AlphaFoldDB" id="A0A502GSB7"/>
<evidence type="ECO:0000313" key="5">
    <source>
        <dbReference type="Proteomes" id="UP000317646"/>
    </source>
</evidence>
<sequence>MKKVVLVLAALSLAGAVAAQDTAPRPAAPAPARPRLFDAGQRSAPAPARGRDASPPRPGPGRDRPNWNSGGSYTVLDLGGLLDVVLHGRDAWRNYPVPPRPPVAGPPVDYFRPATAFSGRVGLKAGFNLATVTGGNAPGKFSYRDGFSTGAMADFSLNGYLSLHPELLFSQKGARYDETDANGARFAGKLRLNYFDLPVLLRAHAPGGLFAEVGPQLGYLVGQKTESTEYVPGQDPRATSRVDMAGTRRLELGYVAGVGYQLPQGLEISARYNGGLADLNDPASGPALHNALIQLQIGYLFK</sequence>
<accession>A0A502GSB7</accession>
<feature type="domain" description="Outer membrane protein beta-barrel" evidence="3">
    <location>
        <begin position="120"/>
        <end position="279"/>
    </location>
</feature>
<dbReference type="EMBL" id="RCYZ01000006">
    <property type="protein sequence ID" value="TPG64595.1"/>
    <property type="molecule type" value="Genomic_DNA"/>
</dbReference>